<gene>
    <name evidence="4" type="ORF">AXK60_02770</name>
    <name evidence="3" type="ORF">AXK61_01530</name>
</gene>
<evidence type="ECO:0000259" key="1">
    <source>
        <dbReference type="Pfam" id="PF00293"/>
    </source>
</evidence>
<keyword evidence="4" id="KW-0378">Hydrolase</keyword>
<dbReference type="InterPro" id="IPR036388">
    <property type="entry name" value="WH-like_DNA-bd_sf"/>
</dbReference>
<name>A0A138AWS7_9ACTN</name>
<dbReference type="PANTHER" id="PTHR43736">
    <property type="entry name" value="ADP-RIBOSE PYROPHOSPHATASE"/>
    <property type="match status" value="1"/>
</dbReference>
<evidence type="ECO:0000313" key="5">
    <source>
        <dbReference type="Proteomes" id="UP000070258"/>
    </source>
</evidence>
<dbReference type="PANTHER" id="PTHR43736:SF4">
    <property type="entry name" value="SLR1690 PROTEIN"/>
    <property type="match status" value="1"/>
</dbReference>
<dbReference type="Gene3D" id="1.10.10.10">
    <property type="entry name" value="Winged helix-like DNA-binding domain superfamily/Winged helix DNA-binding domain"/>
    <property type="match status" value="1"/>
</dbReference>
<reference evidence="3 6" key="2">
    <citation type="submission" date="2016-02" db="EMBL/GenBank/DDBJ databases">
        <authorList>
            <person name="Teng J.L."/>
            <person name="Tang Y."/>
            <person name="Huang Y."/>
            <person name="Guo F."/>
            <person name="Wei W."/>
            <person name="Chen J.H."/>
            <person name="Wong S.Y."/>
            <person name="Lau S.K."/>
            <person name="Woo P.C."/>
        </authorList>
    </citation>
    <scope>NUCLEOTIDE SEQUENCE [LARGE SCALE GENOMIC DNA]</scope>
    <source>
        <strain evidence="3 6">JCM 13375</strain>
    </source>
</reference>
<evidence type="ECO:0000313" key="3">
    <source>
        <dbReference type="EMBL" id="KXP01514.1"/>
    </source>
</evidence>
<dbReference type="InterPro" id="IPR015797">
    <property type="entry name" value="NUDIX_hydrolase-like_dom_sf"/>
</dbReference>
<dbReference type="InterPro" id="IPR036390">
    <property type="entry name" value="WH_DNA-bd_sf"/>
</dbReference>
<sequence>MADASTAPPHRVAHEVLSAVFRVTPSSGPAGPSGVLEVLLWQRAMAPDQGAWSLPGGLLDPREDLPTSARRLLAEKVDLTEVAHLEQFAEFSDPHRVPANEDADRTLASTFLGLVRSGTDPRLPDDTTWHPVEALPTMAFDHAAMVHRARARLAARLSYSNIGFALAPRAFPVSQLRDVYVAVLGYPVDATNLLRILSRRSVITATGETGQATRGRPPALYRFTDSYLRITDEFATLRPPG</sequence>
<dbReference type="SUPFAM" id="SSF55811">
    <property type="entry name" value="Nudix"/>
    <property type="match status" value="1"/>
</dbReference>
<reference evidence="5" key="1">
    <citation type="submission" date="2016-02" db="EMBL/GenBank/DDBJ databases">
        <authorList>
            <person name="Wen L."/>
            <person name="He K."/>
            <person name="Yang H."/>
        </authorList>
    </citation>
    <scope>NUCLEOTIDE SEQUENCE [LARGE SCALE GENOMIC DNA]</scope>
    <source>
        <strain evidence="5">JCM 15929</strain>
    </source>
</reference>
<dbReference type="EMBL" id="LSRE01000001">
    <property type="protein sequence ID" value="KXP01514.1"/>
    <property type="molecule type" value="Genomic_DNA"/>
</dbReference>
<dbReference type="OrthoDB" id="9786141at2"/>
<dbReference type="Proteomes" id="UP000070258">
    <property type="component" value="Unassembled WGS sequence"/>
</dbReference>
<dbReference type="RefSeq" id="WP_068569428.1">
    <property type="nucleotide sequence ID" value="NZ_LSRE01000001.1"/>
</dbReference>
<dbReference type="Pfam" id="PF21906">
    <property type="entry name" value="WHD_NrtR"/>
    <property type="match status" value="1"/>
</dbReference>
<evidence type="ECO:0000313" key="6">
    <source>
        <dbReference type="Proteomes" id="UP000070409"/>
    </source>
</evidence>
<feature type="domain" description="NrtR DNA-binding winged helix" evidence="2">
    <location>
        <begin position="163"/>
        <end position="223"/>
    </location>
</feature>
<dbReference type="InterPro" id="IPR000086">
    <property type="entry name" value="NUDIX_hydrolase_dom"/>
</dbReference>
<dbReference type="EMBL" id="LSRF01000001">
    <property type="protein sequence ID" value="KXP14816.1"/>
    <property type="molecule type" value="Genomic_DNA"/>
</dbReference>
<dbReference type="CDD" id="cd18873">
    <property type="entry name" value="NUDIX_NadM_like"/>
    <property type="match status" value="1"/>
</dbReference>
<accession>A0A138AWS7</accession>
<proteinExistence type="predicted"/>
<keyword evidence="6" id="KW-1185">Reference proteome</keyword>
<dbReference type="Pfam" id="PF00293">
    <property type="entry name" value="NUDIX"/>
    <property type="match status" value="1"/>
</dbReference>
<dbReference type="Proteomes" id="UP000070409">
    <property type="component" value="Unassembled WGS sequence"/>
</dbReference>
<dbReference type="STRING" id="239498.AXK60_02770"/>
<dbReference type="Gene3D" id="3.90.79.10">
    <property type="entry name" value="Nucleoside Triphosphate Pyrophosphohydrolase"/>
    <property type="match status" value="1"/>
</dbReference>
<reference evidence="4" key="3">
    <citation type="submission" date="2016-02" db="EMBL/GenBank/DDBJ databases">
        <authorList>
            <person name="Teng J.L."/>
            <person name="Yang Y."/>
            <person name="Huang Y."/>
            <person name="Guo F."/>
            <person name="Wei W."/>
            <person name="Chen J.H."/>
            <person name="Wong S.Y."/>
            <person name="Lau S.K."/>
            <person name="Woo P.C."/>
        </authorList>
    </citation>
    <scope>NUCLEOTIDE SEQUENCE</scope>
    <source>
        <strain evidence="4">JCM 15929</strain>
    </source>
</reference>
<evidence type="ECO:0000259" key="2">
    <source>
        <dbReference type="Pfam" id="PF21906"/>
    </source>
</evidence>
<dbReference type="AlphaFoldDB" id="A0A138AWS7"/>
<dbReference type="InterPro" id="IPR054105">
    <property type="entry name" value="WHD_NrtR"/>
</dbReference>
<dbReference type="SUPFAM" id="SSF46785">
    <property type="entry name" value="Winged helix' DNA-binding domain"/>
    <property type="match status" value="1"/>
</dbReference>
<comment type="caution">
    <text evidence="4">The sequence shown here is derived from an EMBL/GenBank/DDBJ whole genome shotgun (WGS) entry which is preliminary data.</text>
</comment>
<feature type="domain" description="Nudix hydrolase" evidence="1">
    <location>
        <begin position="37"/>
        <end position="147"/>
    </location>
</feature>
<protein>
    <submittedName>
        <fullName evidence="4">NUDIX hydrolase</fullName>
    </submittedName>
</protein>
<organism evidence="4 5">
    <name type="scientific">Tsukamurella pseudospumae</name>
    <dbReference type="NCBI Taxonomy" id="239498"/>
    <lineage>
        <taxon>Bacteria</taxon>
        <taxon>Bacillati</taxon>
        <taxon>Actinomycetota</taxon>
        <taxon>Actinomycetes</taxon>
        <taxon>Mycobacteriales</taxon>
        <taxon>Tsukamurellaceae</taxon>
        <taxon>Tsukamurella</taxon>
    </lineage>
</organism>
<dbReference type="GO" id="GO:0016787">
    <property type="term" value="F:hydrolase activity"/>
    <property type="evidence" value="ECO:0007669"/>
    <property type="project" value="UniProtKB-KW"/>
</dbReference>
<evidence type="ECO:0000313" key="4">
    <source>
        <dbReference type="EMBL" id="KXP14816.1"/>
    </source>
</evidence>